<dbReference type="AlphaFoldDB" id="A0A5B2XN07"/>
<protein>
    <submittedName>
        <fullName evidence="2">Uncharacterized protein</fullName>
    </submittedName>
</protein>
<feature type="region of interest" description="Disordered" evidence="1">
    <location>
        <begin position="152"/>
        <end position="173"/>
    </location>
</feature>
<comment type="caution">
    <text evidence="2">The sequence shown here is derived from an EMBL/GenBank/DDBJ whole genome shotgun (WGS) entry which is preliminary data.</text>
</comment>
<evidence type="ECO:0000256" key="1">
    <source>
        <dbReference type="SAM" id="MobiDB-lite"/>
    </source>
</evidence>
<dbReference type="Proteomes" id="UP000323454">
    <property type="component" value="Unassembled WGS sequence"/>
</dbReference>
<dbReference type="Gene3D" id="1.10.357.10">
    <property type="entry name" value="Tetracycline Repressor, domain 2"/>
    <property type="match status" value="1"/>
</dbReference>
<reference evidence="2 3" key="2">
    <citation type="submission" date="2019-09" db="EMBL/GenBank/DDBJ databases">
        <authorList>
            <person name="Jin C."/>
        </authorList>
    </citation>
    <scope>NUCLEOTIDE SEQUENCE [LARGE SCALE GENOMIC DNA]</scope>
    <source>
        <strain evidence="2 3">AN110305</strain>
    </source>
</reference>
<accession>A0A5B2XN07</accession>
<proteinExistence type="predicted"/>
<name>A0A5B2XN07_9PSEU</name>
<dbReference type="RefSeq" id="WP_149848823.1">
    <property type="nucleotide sequence ID" value="NZ_VUOB01000011.1"/>
</dbReference>
<dbReference type="EMBL" id="VUOB01000011">
    <property type="protein sequence ID" value="KAA2264340.1"/>
    <property type="molecule type" value="Genomic_DNA"/>
</dbReference>
<organism evidence="2 3">
    <name type="scientific">Solihabitans fulvus</name>
    <dbReference type="NCBI Taxonomy" id="1892852"/>
    <lineage>
        <taxon>Bacteria</taxon>
        <taxon>Bacillati</taxon>
        <taxon>Actinomycetota</taxon>
        <taxon>Actinomycetes</taxon>
        <taxon>Pseudonocardiales</taxon>
        <taxon>Pseudonocardiaceae</taxon>
        <taxon>Solihabitans</taxon>
    </lineage>
</organism>
<gene>
    <name evidence="2" type="ORF">F0L68_07945</name>
</gene>
<dbReference type="OrthoDB" id="3773711at2"/>
<keyword evidence="3" id="KW-1185">Reference proteome</keyword>
<evidence type="ECO:0000313" key="3">
    <source>
        <dbReference type="Proteomes" id="UP000323454"/>
    </source>
</evidence>
<reference evidence="2 3" key="1">
    <citation type="submission" date="2019-09" db="EMBL/GenBank/DDBJ databases">
        <title>Goodfellowia gen. nov., a new genus of the Pseudonocardineae related to Actinoalloteichus, containing Goodfellowia coeruleoviolacea gen. nov., comb. nov. gen. nov., comb. nov.</title>
        <authorList>
            <person name="Labeda D."/>
        </authorList>
    </citation>
    <scope>NUCLEOTIDE SEQUENCE [LARGE SCALE GENOMIC DNA]</scope>
    <source>
        <strain evidence="2 3">AN110305</strain>
    </source>
</reference>
<sequence>MSWQDFYLRRDVLDAVLRQARRDPAGPLPFTEIPGASTVFADRDELLLALHYKWMQQLTGRVGLALADAERSPDVDRVDAVTRGWRDLATAQPTLRAVLDAHLNTEQEAARRAVEREQRMLALAAGLADAREPDRDITRVGAAFQALLRSTPTRPARRRGPVEQLLRRLVPTT</sequence>
<evidence type="ECO:0000313" key="2">
    <source>
        <dbReference type="EMBL" id="KAA2264340.1"/>
    </source>
</evidence>